<dbReference type="FunFam" id="2.60.40.10:FF:000208">
    <property type="entry name" value="Butyrophilin subfamily 1 member A1"/>
    <property type="match status" value="1"/>
</dbReference>
<evidence type="ECO:0000256" key="5">
    <source>
        <dbReference type="ARBA" id="ARBA00022989"/>
    </source>
</evidence>
<feature type="domain" description="Ig-like" evidence="10">
    <location>
        <begin position="156"/>
        <end position="241"/>
    </location>
</feature>
<dbReference type="Gene3D" id="2.60.120.920">
    <property type="match status" value="1"/>
</dbReference>
<keyword evidence="7" id="KW-0393">Immunoglobulin domain</keyword>
<dbReference type="InterPro" id="IPR013106">
    <property type="entry name" value="Ig_V-set"/>
</dbReference>
<dbReference type="Gene3D" id="2.60.40.10">
    <property type="entry name" value="Immunoglobulins"/>
    <property type="match status" value="2"/>
</dbReference>
<dbReference type="InterPro" id="IPR003877">
    <property type="entry name" value="SPRY_dom"/>
</dbReference>
<dbReference type="InterPro" id="IPR050504">
    <property type="entry name" value="IgSF_BTN/MOG"/>
</dbReference>
<dbReference type="PANTHER" id="PTHR24100">
    <property type="entry name" value="BUTYROPHILIN"/>
    <property type="match status" value="1"/>
</dbReference>
<comment type="caution">
    <text evidence="11">The sequence shown here is derived from an EMBL/GenBank/DDBJ whole genome shotgun (WGS) entry which is preliminary data.</text>
</comment>
<evidence type="ECO:0000256" key="7">
    <source>
        <dbReference type="ARBA" id="ARBA00023319"/>
    </source>
</evidence>
<dbReference type="GO" id="GO:0005102">
    <property type="term" value="F:signaling receptor binding"/>
    <property type="evidence" value="ECO:0007669"/>
    <property type="project" value="TreeGrafter"/>
</dbReference>
<dbReference type="Proteomes" id="UP000034805">
    <property type="component" value="Unassembled WGS sequence"/>
</dbReference>
<evidence type="ECO:0000256" key="4">
    <source>
        <dbReference type="ARBA" id="ARBA00022729"/>
    </source>
</evidence>
<dbReference type="InterPro" id="IPR043136">
    <property type="entry name" value="B30.2/SPRY_sf"/>
</dbReference>
<sequence length="456" mass="50073">MRSWCFWSQEMWSSVLIVLLGLRVHGATDGFAVVTPQTPVSAPLGGSATLPCWLSPAISAEALEVRWYRPNKFTSPVLLYREQKVQQSSQDPQYEGRVSLGSRGSTNRALNEGNVSLHLENVTLSDSGQYECYVSSDKTYESKTVTLEVNVLGMPPMMSSLPADDGVLNVSCASSGWHPKPAVVWSDRERPVLPPGGVQHEEDGDGLLSVHSWILASPSRFDWLSCKVSLSDKWEREGRLSVRDSSYNCLKDVINEIHLFSAVDITLNSNASHSFLKLSSDGKIVRDSGENLPPCGYLDEMYVLGEPSFSSGCAYWEVLLKLPNTKVKEFWGVGVALKNAERPSDGQLSCSKGFWVLSLQDGKLCVNTEPRVVIPVDQGPQTLGVFLDYDSGELSFRDAEKNKDLVTLSAKFSEPVYPLFNPGIGDESALKISTEVTEKPATANLQTKEKIQNSAV</sequence>
<keyword evidence="6" id="KW-0472">Membrane</keyword>
<feature type="domain" description="B30.2/SPRY" evidence="9">
    <location>
        <begin position="245"/>
        <end position="439"/>
    </location>
</feature>
<dbReference type="InterPro" id="IPR053896">
    <property type="entry name" value="BTN3A2-like_Ig-C"/>
</dbReference>
<proteinExistence type="inferred from homology"/>
<evidence type="ECO:0000259" key="10">
    <source>
        <dbReference type="PROSITE" id="PS50835"/>
    </source>
</evidence>
<evidence type="ECO:0000313" key="11">
    <source>
        <dbReference type="EMBL" id="KPP63994.1"/>
    </source>
</evidence>
<dbReference type="Pfam" id="PF07686">
    <property type="entry name" value="V-set"/>
    <property type="match status" value="1"/>
</dbReference>
<organism evidence="11 12">
    <name type="scientific">Scleropages formosus</name>
    <name type="common">Asian bonytongue</name>
    <name type="synonym">Osteoglossum formosum</name>
    <dbReference type="NCBI Taxonomy" id="113540"/>
    <lineage>
        <taxon>Eukaryota</taxon>
        <taxon>Metazoa</taxon>
        <taxon>Chordata</taxon>
        <taxon>Craniata</taxon>
        <taxon>Vertebrata</taxon>
        <taxon>Euteleostomi</taxon>
        <taxon>Actinopterygii</taxon>
        <taxon>Neopterygii</taxon>
        <taxon>Teleostei</taxon>
        <taxon>Osteoglossocephala</taxon>
        <taxon>Osteoglossomorpha</taxon>
        <taxon>Osteoglossiformes</taxon>
        <taxon>Osteoglossidae</taxon>
        <taxon>Scleropages</taxon>
    </lineage>
</organism>
<evidence type="ECO:0000259" key="9">
    <source>
        <dbReference type="PROSITE" id="PS50188"/>
    </source>
</evidence>
<dbReference type="SMART" id="SM00449">
    <property type="entry name" value="SPRY"/>
    <property type="match status" value="1"/>
</dbReference>
<dbReference type="InterPro" id="IPR001870">
    <property type="entry name" value="B30.2/SPRY"/>
</dbReference>
<comment type="similarity">
    <text evidence="2">Belongs to the immunoglobulin superfamily. BTN/MOG family.</text>
</comment>
<evidence type="ECO:0000256" key="8">
    <source>
        <dbReference type="SAM" id="SignalP"/>
    </source>
</evidence>
<dbReference type="SMART" id="SM00408">
    <property type="entry name" value="IGc2"/>
    <property type="match status" value="1"/>
</dbReference>
<dbReference type="PRINTS" id="PR01407">
    <property type="entry name" value="BUTYPHLNCDUF"/>
</dbReference>
<dbReference type="GO" id="GO:0001817">
    <property type="term" value="P:regulation of cytokine production"/>
    <property type="evidence" value="ECO:0007669"/>
    <property type="project" value="TreeGrafter"/>
</dbReference>
<reference evidence="11 12" key="1">
    <citation type="submission" date="2015-08" db="EMBL/GenBank/DDBJ databases">
        <title>The genome of the Asian arowana (Scleropages formosus).</title>
        <authorList>
            <person name="Tan M.H."/>
            <person name="Gan H.M."/>
            <person name="Croft L.J."/>
            <person name="Austin C.M."/>
        </authorList>
    </citation>
    <scope>NUCLEOTIDE SEQUENCE [LARGE SCALE GENOMIC DNA]</scope>
    <source>
        <strain evidence="11">Aro1</strain>
    </source>
</reference>
<dbReference type="SUPFAM" id="SSF48726">
    <property type="entry name" value="Immunoglobulin"/>
    <property type="match status" value="2"/>
</dbReference>
<gene>
    <name evidence="11" type="ORF">Z043_117704</name>
</gene>
<dbReference type="SMART" id="SM00406">
    <property type="entry name" value="IGv"/>
    <property type="match status" value="1"/>
</dbReference>
<dbReference type="Pfam" id="PF22705">
    <property type="entry name" value="C2-set_3"/>
    <property type="match status" value="1"/>
</dbReference>
<evidence type="ECO:0000256" key="6">
    <source>
        <dbReference type="ARBA" id="ARBA00023136"/>
    </source>
</evidence>
<dbReference type="GO" id="GO:0009897">
    <property type="term" value="C:external side of plasma membrane"/>
    <property type="evidence" value="ECO:0007669"/>
    <property type="project" value="TreeGrafter"/>
</dbReference>
<dbReference type="InterPro" id="IPR013320">
    <property type="entry name" value="ConA-like_dom_sf"/>
</dbReference>
<dbReference type="InterPro" id="IPR003599">
    <property type="entry name" value="Ig_sub"/>
</dbReference>
<dbReference type="SUPFAM" id="SSF49899">
    <property type="entry name" value="Concanavalin A-like lectins/glucanases"/>
    <property type="match status" value="1"/>
</dbReference>
<keyword evidence="4 8" id="KW-0732">Signal</keyword>
<dbReference type="InterPro" id="IPR003598">
    <property type="entry name" value="Ig_sub2"/>
</dbReference>
<comment type="subcellular location">
    <subcellularLocation>
        <location evidence="1">Membrane</location>
        <topology evidence="1">Single-pass type I membrane protein</topology>
    </subcellularLocation>
</comment>
<dbReference type="PANTHER" id="PTHR24100:SF149">
    <property type="entry name" value="BG-LIKE ANTIGEN 1-RELATED"/>
    <property type="match status" value="1"/>
</dbReference>
<accession>A0A0P7YCM3</accession>
<evidence type="ECO:0000313" key="12">
    <source>
        <dbReference type="Proteomes" id="UP000034805"/>
    </source>
</evidence>
<dbReference type="InterPro" id="IPR003879">
    <property type="entry name" value="Butyrophylin_SPRY"/>
</dbReference>
<name>A0A0P7YCM3_SCLFO</name>
<dbReference type="InterPro" id="IPR007110">
    <property type="entry name" value="Ig-like_dom"/>
</dbReference>
<dbReference type="GO" id="GO:0050852">
    <property type="term" value="P:T cell receptor signaling pathway"/>
    <property type="evidence" value="ECO:0007669"/>
    <property type="project" value="TreeGrafter"/>
</dbReference>
<dbReference type="AlphaFoldDB" id="A0A0P7YCM3"/>
<dbReference type="PROSITE" id="PS50188">
    <property type="entry name" value="B302_SPRY"/>
    <property type="match status" value="1"/>
</dbReference>
<dbReference type="EMBL" id="JARO02007407">
    <property type="protein sequence ID" value="KPP63994.1"/>
    <property type="molecule type" value="Genomic_DNA"/>
</dbReference>
<dbReference type="InterPro" id="IPR036179">
    <property type="entry name" value="Ig-like_dom_sf"/>
</dbReference>
<dbReference type="SMART" id="SM00409">
    <property type="entry name" value="IG"/>
    <property type="match status" value="1"/>
</dbReference>
<dbReference type="InterPro" id="IPR013783">
    <property type="entry name" value="Ig-like_fold"/>
</dbReference>
<dbReference type="Pfam" id="PF00622">
    <property type="entry name" value="SPRY"/>
    <property type="match status" value="1"/>
</dbReference>
<keyword evidence="5" id="KW-1133">Transmembrane helix</keyword>
<keyword evidence="3" id="KW-0812">Transmembrane</keyword>
<feature type="chain" id="PRO_5006146165" description="Butyrophilin subfamily 1 member A1-like" evidence="8">
    <location>
        <begin position="27"/>
        <end position="456"/>
    </location>
</feature>
<dbReference type="PROSITE" id="PS50835">
    <property type="entry name" value="IG_LIKE"/>
    <property type="match status" value="2"/>
</dbReference>
<evidence type="ECO:0000256" key="2">
    <source>
        <dbReference type="ARBA" id="ARBA00007591"/>
    </source>
</evidence>
<feature type="signal peptide" evidence="8">
    <location>
        <begin position="1"/>
        <end position="26"/>
    </location>
</feature>
<evidence type="ECO:0000256" key="1">
    <source>
        <dbReference type="ARBA" id="ARBA00004479"/>
    </source>
</evidence>
<evidence type="ECO:0008006" key="13">
    <source>
        <dbReference type="Google" id="ProtNLM"/>
    </source>
</evidence>
<feature type="domain" description="Ig-like" evidence="10">
    <location>
        <begin position="45"/>
        <end position="146"/>
    </location>
</feature>
<protein>
    <recommendedName>
        <fullName evidence="13">Butyrophilin subfamily 1 member A1-like</fullName>
    </recommendedName>
</protein>
<evidence type="ECO:0000256" key="3">
    <source>
        <dbReference type="ARBA" id="ARBA00022692"/>
    </source>
</evidence>